<evidence type="ECO:0000313" key="1">
    <source>
        <dbReference type="EMBL" id="ERN40231.1"/>
    </source>
</evidence>
<sequence length="202" mass="23413">MDARNWLVIDDSTYTELDLECFEPPLEPYRLYRFLSDLEDILAQEPDDRQRLQAILPRVRTLLNSSYWLQMEFDPPSPRTGWAVRFLYRDHEFPLTLQMVTWAPGQVSPIHNHASWGAIALIAGQERNRIWKRSPTADARDRIEPVGEVVLNPGDVIGLTPEAIHSVEVLGNEPTISFNLYGVTNFQKRFEFDRERGTAKLY</sequence>
<keyword evidence="2" id="KW-1185">Reference proteome</keyword>
<reference evidence="1 2" key="1">
    <citation type="submission" date="2013-05" db="EMBL/GenBank/DDBJ databases">
        <title>Draft genome sequence of Rubidibacter lacunae KORDI 51-2.</title>
        <authorList>
            <person name="Choi D.H."/>
            <person name="Noh J.H."/>
            <person name="Kwon K.-K."/>
            <person name="Lee J.-H."/>
            <person name="Ryu J.-Y."/>
        </authorList>
    </citation>
    <scope>NUCLEOTIDE SEQUENCE [LARGE SCALE GENOMIC DNA]</scope>
    <source>
        <strain evidence="1 2">KORDI 51-2</strain>
    </source>
</reference>
<dbReference type="SUPFAM" id="SSF51182">
    <property type="entry name" value="RmlC-like cupins"/>
    <property type="match status" value="1"/>
</dbReference>
<gene>
    <name evidence="1" type="ORF">KR51_00031700</name>
</gene>
<comment type="caution">
    <text evidence="1">The sequence shown here is derived from an EMBL/GenBank/DDBJ whole genome shotgun (WGS) entry which is preliminary data.</text>
</comment>
<organism evidence="1 2">
    <name type="scientific">Rubidibacter lacunae KORDI 51-2</name>
    <dbReference type="NCBI Taxonomy" id="582515"/>
    <lineage>
        <taxon>Bacteria</taxon>
        <taxon>Bacillati</taxon>
        <taxon>Cyanobacteriota</taxon>
        <taxon>Cyanophyceae</taxon>
        <taxon>Oscillatoriophycideae</taxon>
        <taxon>Chroococcales</taxon>
        <taxon>Aphanothecaceae</taxon>
        <taxon>Rubidibacter</taxon>
    </lineage>
</organism>
<accession>U5DF45</accession>
<evidence type="ECO:0000313" key="2">
    <source>
        <dbReference type="Proteomes" id="UP000016960"/>
    </source>
</evidence>
<dbReference type="Gene3D" id="2.60.120.10">
    <property type="entry name" value="Jelly Rolls"/>
    <property type="match status" value="1"/>
</dbReference>
<dbReference type="STRING" id="582515.KR51_00031700"/>
<dbReference type="CDD" id="cd10548">
    <property type="entry name" value="cupin_CDO"/>
    <property type="match status" value="1"/>
</dbReference>
<dbReference type="Proteomes" id="UP000016960">
    <property type="component" value="Unassembled WGS sequence"/>
</dbReference>
<dbReference type="RefSeq" id="WP_022608774.1">
    <property type="nucleotide sequence ID" value="NZ_ASSJ01000079.1"/>
</dbReference>
<name>U5DF45_9CHRO</name>
<dbReference type="InterPro" id="IPR011051">
    <property type="entry name" value="RmlC_Cupin_sf"/>
</dbReference>
<protein>
    <submittedName>
        <fullName evidence="1">Putative metal-dependent enzyme of the double-stranded beta helix superfamily</fullName>
    </submittedName>
</protein>
<dbReference type="AlphaFoldDB" id="U5DF45"/>
<dbReference type="OrthoDB" id="7059163at2"/>
<dbReference type="InParanoid" id="U5DF45"/>
<proteinExistence type="predicted"/>
<dbReference type="EMBL" id="ASSJ01000079">
    <property type="protein sequence ID" value="ERN40231.1"/>
    <property type="molecule type" value="Genomic_DNA"/>
</dbReference>
<dbReference type="eggNOG" id="COG5553">
    <property type="taxonomic scope" value="Bacteria"/>
</dbReference>
<dbReference type="InterPro" id="IPR014710">
    <property type="entry name" value="RmlC-like_jellyroll"/>
</dbReference>